<feature type="transmembrane region" description="Helical" evidence="1">
    <location>
        <begin position="20"/>
        <end position="39"/>
    </location>
</feature>
<comment type="caution">
    <text evidence="2">The sequence shown here is derived from an EMBL/GenBank/DDBJ whole genome shotgun (WGS) entry which is preliminary data.</text>
</comment>
<proteinExistence type="predicted"/>
<accession>A0ABV7XNF4</accession>
<keyword evidence="1" id="KW-0812">Transmembrane</keyword>
<gene>
    <name evidence="2" type="ORF">ACFONC_13030</name>
</gene>
<dbReference type="Pfam" id="PF07963">
    <property type="entry name" value="N_methyl"/>
    <property type="match status" value="1"/>
</dbReference>
<evidence type="ECO:0000256" key="1">
    <source>
        <dbReference type="SAM" id="Phobius"/>
    </source>
</evidence>
<name>A0ABV7XNF4_9GAMM</name>
<organism evidence="2 3">
    <name type="scientific">Luteimonas soli</name>
    <dbReference type="NCBI Taxonomy" id="1648966"/>
    <lineage>
        <taxon>Bacteria</taxon>
        <taxon>Pseudomonadati</taxon>
        <taxon>Pseudomonadota</taxon>
        <taxon>Gammaproteobacteria</taxon>
        <taxon>Lysobacterales</taxon>
        <taxon>Lysobacteraceae</taxon>
        <taxon>Luteimonas</taxon>
    </lineage>
</organism>
<dbReference type="NCBIfam" id="TIGR02532">
    <property type="entry name" value="IV_pilin_GFxxxE"/>
    <property type="match status" value="1"/>
</dbReference>
<dbReference type="InterPro" id="IPR012902">
    <property type="entry name" value="N_methyl_site"/>
</dbReference>
<dbReference type="Proteomes" id="UP001595705">
    <property type="component" value="Unassembled WGS sequence"/>
</dbReference>
<dbReference type="InterPro" id="IPR032092">
    <property type="entry name" value="PilW"/>
</dbReference>
<dbReference type="EMBL" id="JBHRYA010000009">
    <property type="protein sequence ID" value="MFC3717080.1"/>
    <property type="molecule type" value="Genomic_DNA"/>
</dbReference>
<dbReference type="Pfam" id="PF16074">
    <property type="entry name" value="PilW"/>
    <property type="match status" value="1"/>
</dbReference>
<sequence length="347" mass="36364">MTHSPATTKAAQRGFTLIELMVAMILGLLVVAAAGSLFLSSRKVYGTTASVNRIQENQRIAFEMLARDVREAGGNPCTRNIVNMLDTSKPGGNYYLGWADGLSGADGTGPNGSDELTLYLANGASISVTSNGEPSANIGVNSTTGLVVNDILMVCNAEVAAIFQATSLPSGTSIQHNSGNGNPGNLMKPFQIDQASFDASVGGTNAPGYCFLPETPKNPNCLNEPSNSPAQVVKPFGVRWYLANNGRGGTSLYRQVVTNGGATSGTPAEIAEGVTDMQVTYKVGAAPSYVAAASGLAWKQVTAVHAQLEFEAVRGALTKNDTEGTDNQVLTRSLDDYILLRNHQDIQ</sequence>
<keyword evidence="1" id="KW-1133">Transmembrane helix</keyword>
<dbReference type="RefSeq" id="WP_386744775.1">
    <property type="nucleotide sequence ID" value="NZ_JBHRYA010000009.1"/>
</dbReference>
<reference evidence="3" key="1">
    <citation type="journal article" date="2019" name="Int. J. Syst. Evol. Microbiol.">
        <title>The Global Catalogue of Microorganisms (GCM) 10K type strain sequencing project: providing services to taxonomists for standard genome sequencing and annotation.</title>
        <authorList>
            <consortium name="The Broad Institute Genomics Platform"/>
            <consortium name="The Broad Institute Genome Sequencing Center for Infectious Disease"/>
            <person name="Wu L."/>
            <person name="Ma J."/>
        </authorList>
    </citation>
    <scope>NUCLEOTIDE SEQUENCE [LARGE SCALE GENOMIC DNA]</scope>
    <source>
        <strain evidence="3">KCTC 42441</strain>
    </source>
</reference>
<evidence type="ECO:0000313" key="2">
    <source>
        <dbReference type="EMBL" id="MFC3717080.1"/>
    </source>
</evidence>
<evidence type="ECO:0000313" key="3">
    <source>
        <dbReference type="Proteomes" id="UP001595705"/>
    </source>
</evidence>
<protein>
    <submittedName>
        <fullName evidence="2">Prepilin-type N-terminal cleavage/methylation domain-containing protein</fullName>
    </submittedName>
</protein>
<keyword evidence="3" id="KW-1185">Reference proteome</keyword>
<keyword evidence="1" id="KW-0472">Membrane</keyword>
<dbReference type="PROSITE" id="PS00409">
    <property type="entry name" value="PROKAR_NTER_METHYL"/>
    <property type="match status" value="1"/>
</dbReference>